<dbReference type="EMBL" id="CM045882">
    <property type="protein sequence ID" value="KAI7935374.1"/>
    <property type="molecule type" value="Genomic_DNA"/>
</dbReference>
<comment type="caution">
    <text evidence="1">The sequence shown here is derived from an EMBL/GenBank/DDBJ whole genome shotgun (WGS) entry which is preliminary data.</text>
</comment>
<reference evidence="1 2" key="3">
    <citation type="journal article" date="2022" name="Microbiol. Spectr.">
        <title>Folding features and dynamics of 3D genome architecture in plant fungal pathogens.</title>
        <authorList>
            <person name="Xia C."/>
        </authorList>
    </citation>
    <scope>NUCLEOTIDE SEQUENCE [LARGE SCALE GENOMIC DNA]</scope>
    <source>
        <strain evidence="1 2">93-210</strain>
    </source>
</reference>
<gene>
    <name evidence="1" type="ORF">MJO28_016245</name>
</gene>
<name>A0ACC0DMK4_9BASI</name>
<accession>A0ACC0DMK4</accession>
<protein>
    <submittedName>
        <fullName evidence="1">Uncharacterized protein</fullName>
    </submittedName>
</protein>
<evidence type="ECO:0000313" key="1">
    <source>
        <dbReference type="EMBL" id="KAI7935374.1"/>
    </source>
</evidence>
<organism evidence="1 2">
    <name type="scientific">Puccinia striiformis f. sp. tritici</name>
    <dbReference type="NCBI Taxonomy" id="168172"/>
    <lineage>
        <taxon>Eukaryota</taxon>
        <taxon>Fungi</taxon>
        <taxon>Dikarya</taxon>
        <taxon>Basidiomycota</taxon>
        <taxon>Pucciniomycotina</taxon>
        <taxon>Pucciniomycetes</taxon>
        <taxon>Pucciniales</taxon>
        <taxon>Pucciniaceae</taxon>
        <taxon>Puccinia</taxon>
    </lineage>
</organism>
<dbReference type="Proteomes" id="UP001060170">
    <property type="component" value="Chromosome 18"/>
</dbReference>
<keyword evidence="2" id="KW-1185">Reference proteome</keyword>
<proteinExistence type="predicted"/>
<reference evidence="2" key="2">
    <citation type="journal article" date="2018" name="Mol. Plant Microbe Interact.">
        <title>Genome sequence resources for the wheat stripe rust pathogen (Puccinia striiformis f. sp. tritici) and the barley stripe rust pathogen (Puccinia striiformis f. sp. hordei).</title>
        <authorList>
            <person name="Xia C."/>
            <person name="Wang M."/>
            <person name="Yin C."/>
            <person name="Cornejo O.E."/>
            <person name="Hulbert S.H."/>
            <person name="Chen X."/>
        </authorList>
    </citation>
    <scope>NUCLEOTIDE SEQUENCE [LARGE SCALE GENOMIC DNA]</scope>
    <source>
        <strain evidence="2">93-210</strain>
    </source>
</reference>
<sequence>MKPGEDTSTKPHSSDIRMDYSHEDSGNMRTTHQLPHRCSLKARSIVEFCKYVMGGVGFSFQRPRPPTLEEVQAWKISVAERQTELDAYPKKPGFKTVEQREHVVKKGRQHSQQIEQLIGQYKSAPIPANYEIPNCYKNTCDRQFQSKGFPRITFLWEIPSLKESEWNQAVAAILADQWKIWYHQHMLFSTKREETVDAIAVIGRWLKYSSKIPMIQNPDQERTSEEINLAEEIRVAAAERRRVKQSAVVELRQATAFTVLSERPLLELITTDSVSDYEESEDPTDPPSRILPYWRSDLLGDFMHELDLATFQLAAPNKKPELLAVLARRGSREATEDDVPAENAPQGFPAAAYSEHFASDTSTLERGLSIRQSRGRSGTLAIDLRQALLTLRAHTS</sequence>
<reference evidence="2" key="1">
    <citation type="journal article" date="2018" name="BMC Genomics">
        <title>Genomic insights into host adaptation between the wheat stripe rust pathogen (Puccinia striiformis f. sp. tritici) and the barley stripe rust pathogen (Puccinia striiformis f. sp. hordei).</title>
        <authorList>
            <person name="Xia C."/>
            <person name="Wang M."/>
            <person name="Yin C."/>
            <person name="Cornejo O.E."/>
            <person name="Hulbert S.H."/>
            <person name="Chen X."/>
        </authorList>
    </citation>
    <scope>NUCLEOTIDE SEQUENCE [LARGE SCALE GENOMIC DNA]</scope>
    <source>
        <strain evidence="2">93-210</strain>
    </source>
</reference>
<evidence type="ECO:0000313" key="2">
    <source>
        <dbReference type="Proteomes" id="UP001060170"/>
    </source>
</evidence>